<sequence>MLQEPLLRTTHSSVKILEPHTTDSRVKPQEHHTTPRTVV</sequence>
<dbReference type="EMBL" id="GBXM01008001">
    <property type="protein sequence ID" value="JAI00577.1"/>
    <property type="molecule type" value="Transcribed_RNA"/>
</dbReference>
<name>A0A0E9XDN8_ANGAN</name>
<reference evidence="2" key="1">
    <citation type="submission" date="2014-11" db="EMBL/GenBank/DDBJ databases">
        <authorList>
            <person name="Amaro Gonzalez C."/>
        </authorList>
    </citation>
    <scope>NUCLEOTIDE SEQUENCE</scope>
</reference>
<dbReference type="AlphaFoldDB" id="A0A0E9XDN8"/>
<proteinExistence type="predicted"/>
<evidence type="ECO:0000313" key="2">
    <source>
        <dbReference type="EMBL" id="JAI00577.1"/>
    </source>
</evidence>
<protein>
    <submittedName>
        <fullName evidence="2">Uncharacterized protein</fullName>
    </submittedName>
</protein>
<feature type="region of interest" description="Disordered" evidence="1">
    <location>
        <begin position="1"/>
        <end position="39"/>
    </location>
</feature>
<reference evidence="2" key="2">
    <citation type="journal article" date="2015" name="Fish Shellfish Immunol.">
        <title>Early steps in the European eel (Anguilla anguilla)-Vibrio vulnificus interaction in the gills: Role of the RtxA13 toxin.</title>
        <authorList>
            <person name="Callol A."/>
            <person name="Pajuelo D."/>
            <person name="Ebbesson L."/>
            <person name="Teles M."/>
            <person name="MacKenzie S."/>
            <person name="Amaro C."/>
        </authorList>
    </citation>
    <scope>NUCLEOTIDE SEQUENCE</scope>
</reference>
<feature type="compositionally biased region" description="Basic and acidic residues" evidence="1">
    <location>
        <begin position="17"/>
        <end position="33"/>
    </location>
</feature>
<evidence type="ECO:0000256" key="1">
    <source>
        <dbReference type="SAM" id="MobiDB-lite"/>
    </source>
</evidence>
<accession>A0A0E9XDN8</accession>
<organism evidence="2">
    <name type="scientific">Anguilla anguilla</name>
    <name type="common">European freshwater eel</name>
    <name type="synonym">Muraena anguilla</name>
    <dbReference type="NCBI Taxonomy" id="7936"/>
    <lineage>
        <taxon>Eukaryota</taxon>
        <taxon>Metazoa</taxon>
        <taxon>Chordata</taxon>
        <taxon>Craniata</taxon>
        <taxon>Vertebrata</taxon>
        <taxon>Euteleostomi</taxon>
        <taxon>Actinopterygii</taxon>
        <taxon>Neopterygii</taxon>
        <taxon>Teleostei</taxon>
        <taxon>Anguilliformes</taxon>
        <taxon>Anguillidae</taxon>
        <taxon>Anguilla</taxon>
    </lineage>
</organism>